<evidence type="ECO:0000313" key="2">
    <source>
        <dbReference type="EMBL" id="CAB1460415.1"/>
    </source>
</evidence>
<comment type="caution">
    <text evidence="2">The sequence shown here is derived from an EMBL/GenBank/DDBJ whole genome shotgun (WGS) entry which is preliminary data.</text>
</comment>
<feature type="region of interest" description="Disordered" evidence="1">
    <location>
        <begin position="1"/>
        <end position="58"/>
    </location>
</feature>
<reference evidence="2" key="1">
    <citation type="submission" date="2020-03" db="EMBL/GenBank/DDBJ databases">
        <authorList>
            <person name="Weist P."/>
        </authorList>
    </citation>
    <scope>NUCLEOTIDE SEQUENCE</scope>
</reference>
<evidence type="ECO:0000256" key="1">
    <source>
        <dbReference type="SAM" id="MobiDB-lite"/>
    </source>
</evidence>
<organism evidence="2 3">
    <name type="scientific">Pleuronectes platessa</name>
    <name type="common">European plaice</name>
    <dbReference type="NCBI Taxonomy" id="8262"/>
    <lineage>
        <taxon>Eukaryota</taxon>
        <taxon>Metazoa</taxon>
        <taxon>Chordata</taxon>
        <taxon>Craniata</taxon>
        <taxon>Vertebrata</taxon>
        <taxon>Euteleostomi</taxon>
        <taxon>Actinopterygii</taxon>
        <taxon>Neopterygii</taxon>
        <taxon>Teleostei</taxon>
        <taxon>Neoteleostei</taxon>
        <taxon>Acanthomorphata</taxon>
        <taxon>Carangaria</taxon>
        <taxon>Pleuronectiformes</taxon>
        <taxon>Pleuronectoidei</taxon>
        <taxon>Pleuronectidae</taxon>
        <taxon>Pleuronectes</taxon>
    </lineage>
</organism>
<proteinExistence type="predicted"/>
<keyword evidence="3" id="KW-1185">Reference proteome</keyword>
<dbReference type="EMBL" id="CADEAL010004476">
    <property type="protein sequence ID" value="CAB1460415.1"/>
    <property type="molecule type" value="Genomic_DNA"/>
</dbReference>
<accession>A0A9N7W331</accession>
<gene>
    <name evidence="2" type="ORF">PLEPLA_LOCUS48266</name>
</gene>
<dbReference type="Proteomes" id="UP001153269">
    <property type="component" value="Unassembled WGS sequence"/>
</dbReference>
<protein>
    <submittedName>
        <fullName evidence="2">Uncharacterized protein</fullName>
    </submittedName>
</protein>
<evidence type="ECO:0000313" key="3">
    <source>
        <dbReference type="Proteomes" id="UP001153269"/>
    </source>
</evidence>
<feature type="compositionally biased region" description="Basic residues" evidence="1">
    <location>
        <begin position="19"/>
        <end position="29"/>
    </location>
</feature>
<name>A0A9N7W331_PLEPL</name>
<sequence length="110" mass="11598">MNSAASGSGGCGDTGARSRDKRGKARLSRSSRAGQERAVGAPVQTRDSGCSLRGVPRTRRLGSVPLGQLRSPGSDSWFLPDVRLQSRWAVCCLPETTEPEAALPRPPPAL</sequence>
<dbReference type="AlphaFoldDB" id="A0A9N7W331"/>